<comment type="caution">
    <text evidence="2">The sequence shown here is derived from an EMBL/GenBank/DDBJ whole genome shotgun (WGS) entry which is preliminary data.</text>
</comment>
<evidence type="ECO:0000256" key="1">
    <source>
        <dbReference type="SAM" id="MobiDB-lite"/>
    </source>
</evidence>
<protein>
    <submittedName>
        <fullName evidence="2">Uncharacterized protein</fullName>
    </submittedName>
</protein>
<proteinExistence type="predicted"/>
<dbReference type="AlphaFoldDB" id="A0A0G1XEY5"/>
<dbReference type="EMBL" id="LCRD01000032">
    <property type="protein sequence ID" value="KKW29833.1"/>
    <property type="molecule type" value="Genomic_DNA"/>
</dbReference>
<sequence length="432" mass="45985">TAFDVGESISDISMYTNSYGVAVGNSGHVVRISTSTTVTEELVLDSPTGFYDVATPAAAVSYIVGLGVVAAYDNGGPEAPEQFAMESGDGTYTNSLLPTFTWDAAFDEISDILGYEFSLDESTWAKIGDVTTYTLEDDLTTGEQTVYVRAYDDAFNTGDSSALTITVDQTDPTVGSVTPLAATTGTSTQFRAEATDASGIDSCALYVDGSSVGAMSYDSAAEEYYRSRSFSTAGVYSVYAYCTDLAGNTQAGATSNLIVTVSTSTETPADETDETDEASAGDLIKTACPGGEDVNDPCRAVYFLGDDGKRHAFPNEKVFFTWYSDFDDVVVVSTSYMASVTLGRNVTYHPGTTMVKFPSLNTVYGVGEEGELRAVTSEDVAVSIFGSNWNTMIHDISEAFYGNYSFGDDIDNTSDFDPDEVEDSVDSINDIL</sequence>
<organism evidence="2 3">
    <name type="scientific">Candidatus Uhrbacteria bacterium GW2011_GWD2_52_7</name>
    <dbReference type="NCBI Taxonomy" id="1618989"/>
    <lineage>
        <taxon>Bacteria</taxon>
        <taxon>Candidatus Uhriibacteriota</taxon>
    </lineage>
</organism>
<gene>
    <name evidence="2" type="ORF">UY72_C0032G0009</name>
</gene>
<dbReference type="Proteomes" id="UP000034846">
    <property type="component" value="Unassembled WGS sequence"/>
</dbReference>
<evidence type="ECO:0000313" key="3">
    <source>
        <dbReference type="Proteomes" id="UP000034846"/>
    </source>
</evidence>
<feature type="region of interest" description="Disordered" evidence="1">
    <location>
        <begin position="413"/>
        <end position="432"/>
    </location>
</feature>
<dbReference type="InterPro" id="IPR013783">
    <property type="entry name" value="Ig-like_fold"/>
</dbReference>
<name>A0A0G1XEY5_9BACT</name>
<feature type="compositionally biased region" description="Acidic residues" evidence="1">
    <location>
        <begin position="413"/>
        <end position="425"/>
    </location>
</feature>
<evidence type="ECO:0000313" key="2">
    <source>
        <dbReference type="EMBL" id="KKW29833.1"/>
    </source>
</evidence>
<dbReference type="Gene3D" id="2.60.40.10">
    <property type="entry name" value="Immunoglobulins"/>
    <property type="match status" value="2"/>
</dbReference>
<accession>A0A0G1XEY5</accession>
<feature type="non-terminal residue" evidence="2">
    <location>
        <position position="1"/>
    </location>
</feature>
<reference evidence="2 3" key="1">
    <citation type="journal article" date="2015" name="Nature">
        <title>rRNA introns, odd ribosomes, and small enigmatic genomes across a large radiation of phyla.</title>
        <authorList>
            <person name="Brown C.T."/>
            <person name="Hug L.A."/>
            <person name="Thomas B.C."/>
            <person name="Sharon I."/>
            <person name="Castelle C.J."/>
            <person name="Singh A."/>
            <person name="Wilkins M.J."/>
            <person name="Williams K.H."/>
            <person name="Banfield J.F."/>
        </authorList>
    </citation>
    <scope>NUCLEOTIDE SEQUENCE [LARGE SCALE GENOMIC DNA]</scope>
</reference>